<name>A0AAP0IRY3_9MAGN</name>
<reference evidence="1 2" key="1">
    <citation type="submission" date="2024-01" db="EMBL/GenBank/DDBJ databases">
        <title>Genome assemblies of Stephania.</title>
        <authorList>
            <person name="Yang L."/>
        </authorList>
    </citation>
    <scope>NUCLEOTIDE SEQUENCE [LARGE SCALE GENOMIC DNA]</scope>
    <source>
        <strain evidence="1">YNDBR</strain>
        <tissue evidence="1">Leaf</tissue>
    </source>
</reference>
<organism evidence="1 2">
    <name type="scientific">Stephania yunnanensis</name>
    <dbReference type="NCBI Taxonomy" id="152371"/>
    <lineage>
        <taxon>Eukaryota</taxon>
        <taxon>Viridiplantae</taxon>
        <taxon>Streptophyta</taxon>
        <taxon>Embryophyta</taxon>
        <taxon>Tracheophyta</taxon>
        <taxon>Spermatophyta</taxon>
        <taxon>Magnoliopsida</taxon>
        <taxon>Ranunculales</taxon>
        <taxon>Menispermaceae</taxon>
        <taxon>Menispermoideae</taxon>
        <taxon>Cissampelideae</taxon>
        <taxon>Stephania</taxon>
    </lineage>
</organism>
<dbReference type="AlphaFoldDB" id="A0AAP0IRY3"/>
<gene>
    <name evidence="1" type="ORF">Syun_018275</name>
</gene>
<sequence>MEASSWDIGGLLWQHRSWRRDPLPTASRETIERYVEELQKLILCLLEMIAKNLGVEAERLTNTCNNGTQWLRMNY</sequence>
<comment type="caution">
    <text evidence="1">The sequence shown here is derived from an EMBL/GenBank/DDBJ whole genome shotgun (WGS) entry which is preliminary data.</text>
</comment>
<dbReference type="SUPFAM" id="SSF51197">
    <property type="entry name" value="Clavaminate synthase-like"/>
    <property type="match status" value="1"/>
</dbReference>
<accession>A0AAP0IRY3</accession>
<protein>
    <submittedName>
        <fullName evidence="1">Uncharacterized protein</fullName>
    </submittedName>
</protein>
<dbReference type="EMBL" id="JBBNAF010000008">
    <property type="protein sequence ID" value="KAK9120658.1"/>
    <property type="molecule type" value="Genomic_DNA"/>
</dbReference>
<dbReference type="Proteomes" id="UP001420932">
    <property type="component" value="Unassembled WGS sequence"/>
</dbReference>
<evidence type="ECO:0000313" key="1">
    <source>
        <dbReference type="EMBL" id="KAK9120658.1"/>
    </source>
</evidence>
<keyword evidence="2" id="KW-1185">Reference proteome</keyword>
<evidence type="ECO:0000313" key="2">
    <source>
        <dbReference type="Proteomes" id="UP001420932"/>
    </source>
</evidence>
<dbReference type="InterPro" id="IPR027443">
    <property type="entry name" value="IPNS-like_sf"/>
</dbReference>
<proteinExistence type="predicted"/>
<dbReference type="Gene3D" id="2.60.120.330">
    <property type="entry name" value="B-lactam Antibiotic, Isopenicillin N Synthase, Chain"/>
    <property type="match status" value="1"/>
</dbReference>